<evidence type="ECO:0000256" key="7">
    <source>
        <dbReference type="ARBA" id="ARBA00023303"/>
    </source>
</evidence>
<sequence length="487" mass="55377">MMDWIYGKVLFVFLMVLMMKICLAGFSGKPSCLDTLSGAYRIEMPFINISRTNRTSEGIIPQIFEKAMRACCRGEFQIDYDQQFETQGQVIEILKNFTIHFALPIQKDHKSKKHLHNPFVSIVQSPGLAFYVVGESSIGKEIMNALMPSWSVFALLLVLVAISGSIYALIEMISLSLDGEEYPAFHQGVWAGIWWAFVSMTTVGYGDICPKTKPGRIFSIVWVITGVASCALFTSYMTTVLTSICMTEDVSLTATKVGVLTESEEHRFAMKRNSMPQAFPTINEVIDALKRREVRGILIDSYIAAEYEEQLKSFKRQMVIEYITSYGVVFLNEGVRFSDCVRDYVFSRQNEISEIIRQNVQLLEVSTTSAAAEKSNNLIDVKSPSFFYIVTGVIGILVVAAFFGTIWDIRKRQMEKLKKYNPHEDISLSEWRARYKCDFQQVLEDMQGECTSISDKCTSILKQLQSSNGIVCLRKKRSDDMRIEYDY</sequence>
<keyword evidence="7" id="KW-0407">Ion channel</keyword>
<dbReference type="RefSeq" id="XP_066911927.1">
    <property type="nucleotide sequence ID" value="XM_067055826.1"/>
</dbReference>
<comment type="subcellular location">
    <subcellularLocation>
        <location evidence="1">Membrane</location>
        <topology evidence="1">Multi-pass membrane protein</topology>
    </subcellularLocation>
</comment>
<evidence type="ECO:0000256" key="1">
    <source>
        <dbReference type="ARBA" id="ARBA00004141"/>
    </source>
</evidence>
<feature type="transmembrane region" description="Helical" evidence="8">
    <location>
        <begin position="217"/>
        <end position="237"/>
    </location>
</feature>
<dbReference type="PRINTS" id="PR00169">
    <property type="entry name" value="KCHANNEL"/>
</dbReference>
<evidence type="ECO:0000256" key="2">
    <source>
        <dbReference type="ARBA" id="ARBA00022448"/>
    </source>
</evidence>
<proteinExistence type="predicted"/>
<dbReference type="GO" id="GO:0001508">
    <property type="term" value="P:action potential"/>
    <property type="evidence" value="ECO:0007669"/>
    <property type="project" value="TreeGrafter"/>
</dbReference>
<evidence type="ECO:0000313" key="10">
    <source>
        <dbReference type="EnsemblMetazoa" id="CLYHEMP005826.1"/>
    </source>
</evidence>
<evidence type="ECO:0000256" key="4">
    <source>
        <dbReference type="ARBA" id="ARBA00022989"/>
    </source>
</evidence>
<evidence type="ECO:0000256" key="8">
    <source>
        <dbReference type="SAM" id="Phobius"/>
    </source>
</evidence>
<keyword evidence="5" id="KW-0406">Ion transport</keyword>
<feature type="transmembrane region" description="Helical" evidence="8">
    <location>
        <begin position="150"/>
        <end position="170"/>
    </location>
</feature>
<evidence type="ECO:0000256" key="5">
    <source>
        <dbReference type="ARBA" id="ARBA00023065"/>
    </source>
</evidence>
<keyword evidence="11" id="KW-1185">Reference proteome</keyword>
<keyword evidence="6 8" id="KW-0472">Membrane</keyword>
<feature type="transmembrane region" description="Helical" evidence="8">
    <location>
        <begin position="386"/>
        <end position="409"/>
    </location>
</feature>
<evidence type="ECO:0000313" key="11">
    <source>
        <dbReference type="Proteomes" id="UP000594262"/>
    </source>
</evidence>
<protein>
    <recommendedName>
        <fullName evidence="9">Potassium channel domain-containing protein</fullName>
    </recommendedName>
</protein>
<dbReference type="Gene3D" id="1.10.287.70">
    <property type="match status" value="1"/>
</dbReference>
<reference evidence="10" key="1">
    <citation type="submission" date="2021-01" db="UniProtKB">
        <authorList>
            <consortium name="EnsemblMetazoa"/>
        </authorList>
    </citation>
    <scope>IDENTIFICATION</scope>
</reference>
<dbReference type="AlphaFoldDB" id="A0A7M5VAY5"/>
<evidence type="ECO:0000256" key="6">
    <source>
        <dbReference type="ARBA" id="ARBA00023136"/>
    </source>
</evidence>
<feature type="transmembrane region" description="Helical" evidence="8">
    <location>
        <begin position="182"/>
        <end position="205"/>
    </location>
</feature>
<dbReference type="GO" id="GO:0008076">
    <property type="term" value="C:voltage-gated potassium channel complex"/>
    <property type="evidence" value="ECO:0007669"/>
    <property type="project" value="InterPro"/>
</dbReference>
<keyword evidence="2" id="KW-0813">Transport</keyword>
<dbReference type="Proteomes" id="UP000594262">
    <property type="component" value="Unplaced"/>
</dbReference>
<accession>A0A7M5VAY5</accession>
<name>A0A7M5VAY5_9CNID</name>
<dbReference type="PANTHER" id="PTHR11537:SF252">
    <property type="entry name" value="POTASSIUM VOLTAGE-GATED CHANNEL PROTEIN SHAW"/>
    <property type="match status" value="1"/>
</dbReference>
<evidence type="ECO:0000256" key="3">
    <source>
        <dbReference type="ARBA" id="ARBA00022692"/>
    </source>
</evidence>
<keyword evidence="4 8" id="KW-1133">Transmembrane helix</keyword>
<keyword evidence="3 8" id="KW-0812">Transmembrane</keyword>
<dbReference type="SUPFAM" id="SSF81324">
    <property type="entry name" value="Voltage-gated potassium channels"/>
    <property type="match status" value="1"/>
</dbReference>
<feature type="domain" description="Potassium channel" evidence="9">
    <location>
        <begin position="156"/>
        <end position="242"/>
    </location>
</feature>
<organism evidence="10 11">
    <name type="scientific">Clytia hemisphaerica</name>
    <dbReference type="NCBI Taxonomy" id="252671"/>
    <lineage>
        <taxon>Eukaryota</taxon>
        <taxon>Metazoa</taxon>
        <taxon>Cnidaria</taxon>
        <taxon>Hydrozoa</taxon>
        <taxon>Hydroidolina</taxon>
        <taxon>Leptothecata</taxon>
        <taxon>Obeliida</taxon>
        <taxon>Clytiidae</taxon>
        <taxon>Clytia</taxon>
    </lineage>
</organism>
<dbReference type="Pfam" id="PF07885">
    <property type="entry name" value="Ion_trans_2"/>
    <property type="match status" value="1"/>
</dbReference>
<dbReference type="OrthoDB" id="5953750at2759"/>
<dbReference type="InterPro" id="IPR028325">
    <property type="entry name" value="VG_K_chnl"/>
</dbReference>
<dbReference type="InterPro" id="IPR013099">
    <property type="entry name" value="K_chnl_dom"/>
</dbReference>
<feature type="transmembrane region" description="Helical" evidence="8">
    <location>
        <begin position="6"/>
        <end position="26"/>
    </location>
</feature>
<dbReference type="PANTHER" id="PTHR11537">
    <property type="entry name" value="VOLTAGE-GATED POTASSIUM CHANNEL"/>
    <property type="match status" value="1"/>
</dbReference>
<dbReference type="GO" id="GO:0005251">
    <property type="term" value="F:delayed rectifier potassium channel activity"/>
    <property type="evidence" value="ECO:0007669"/>
    <property type="project" value="TreeGrafter"/>
</dbReference>
<dbReference type="EnsemblMetazoa" id="CLYHEMT005826.1">
    <property type="protein sequence ID" value="CLYHEMP005826.1"/>
    <property type="gene ID" value="CLYHEMG005826"/>
</dbReference>
<evidence type="ECO:0000259" key="9">
    <source>
        <dbReference type="Pfam" id="PF07885"/>
    </source>
</evidence>
<dbReference type="GeneID" id="136799133"/>